<dbReference type="EMBL" id="AP025730">
    <property type="protein sequence ID" value="BDI07185.1"/>
    <property type="molecule type" value="Genomic_DNA"/>
</dbReference>
<keyword evidence="7 10" id="KW-0812">Transmembrane</keyword>
<feature type="transmembrane region" description="Helical" evidence="10">
    <location>
        <begin position="54"/>
        <end position="73"/>
    </location>
</feature>
<evidence type="ECO:0000256" key="1">
    <source>
        <dbReference type="ARBA" id="ARBA00002672"/>
    </source>
</evidence>
<dbReference type="InterPro" id="IPR006419">
    <property type="entry name" value="NMN_transpt_PnuC"/>
</dbReference>
<dbReference type="Pfam" id="PF04973">
    <property type="entry name" value="NMN_transporter"/>
    <property type="match status" value="1"/>
</dbReference>
<organism evidence="11 12">
    <name type="scientific">Sphaerotilus microaerophilus</name>
    <dbReference type="NCBI Taxonomy" id="2914710"/>
    <lineage>
        <taxon>Bacteria</taxon>
        <taxon>Pseudomonadati</taxon>
        <taxon>Pseudomonadota</taxon>
        <taxon>Betaproteobacteria</taxon>
        <taxon>Burkholderiales</taxon>
        <taxon>Sphaerotilaceae</taxon>
        <taxon>Sphaerotilus</taxon>
    </lineage>
</organism>
<comment type="function">
    <text evidence="1">Required for nicotinamide riboside transport across the inner membrane.</text>
</comment>
<evidence type="ECO:0000256" key="2">
    <source>
        <dbReference type="ARBA" id="ARBA00004651"/>
    </source>
</evidence>
<gene>
    <name evidence="11" type="ORF">CATMQ487_41550</name>
</gene>
<comment type="similarity">
    <text evidence="3">Belongs to the nicotinamide ribonucleoside (NR) uptake permease (TC 4.B.1) family.</text>
</comment>
<sequence>MSDPTAVSHPVAQALALALTPAFTAGGSPFTWLELVACVISLTMVLANLRVWAVAWPLAIVASLLYFLLFWDAKLYGDGALQIVFVVVAFWGWWQWLRGRGDAGTALQVRELGAAARWRVLLVGLALWPLVGLFLWRFTDTDVPWWDAFPTAFSLVGQWLLGRKYVENWPVWLAVNVVGTALFAYKGLWLTVGLYTLFGLLSVAGWRAWRREAAAAVASSGPAA</sequence>
<reference evidence="11" key="1">
    <citation type="submission" date="2022-04" db="EMBL/GenBank/DDBJ databases">
        <title>Whole genome sequence of Sphaerotilus sp. FB-5.</title>
        <authorList>
            <person name="Takeda M."/>
            <person name="Narihara S."/>
            <person name="Akimoto M."/>
            <person name="Akimoto R."/>
            <person name="Nishiyashiki S."/>
            <person name="Murakami T."/>
        </authorList>
    </citation>
    <scope>NUCLEOTIDE SEQUENCE</scope>
    <source>
        <strain evidence="11">FB-5</strain>
    </source>
</reference>
<keyword evidence="12" id="KW-1185">Reference proteome</keyword>
<dbReference type="Proteomes" id="UP001057498">
    <property type="component" value="Chromosome"/>
</dbReference>
<comment type="subcellular location">
    <subcellularLocation>
        <location evidence="2">Cell membrane</location>
        <topology evidence="2">Multi-pass membrane protein</topology>
    </subcellularLocation>
</comment>
<dbReference type="PANTHER" id="PTHR36122">
    <property type="entry name" value="NICOTINAMIDE RIBOSIDE TRANSPORTER PNUC"/>
    <property type="match status" value="1"/>
</dbReference>
<evidence type="ECO:0000256" key="7">
    <source>
        <dbReference type="ARBA" id="ARBA00022692"/>
    </source>
</evidence>
<keyword evidence="5" id="KW-0813">Transport</keyword>
<evidence type="ECO:0000313" key="11">
    <source>
        <dbReference type="EMBL" id="BDI07185.1"/>
    </source>
</evidence>
<dbReference type="RefSeq" id="WP_251970399.1">
    <property type="nucleotide sequence ID" value="NZ_AP025730.1"/>
</dbReference>
<feature type="transmembrane region" description="Helical" evidence="10">
    <location>
        <begin position="192"/>
        <end position="209"/>
    </location>
</feature>
<dbReference type="PANTHER" id="PTHR36122:SF2">
    <property type="entry name" value="NICOTINAMIDE RIBOSIDE TRANSPORTER PNUC"/>
    <property type="match status" value="1"/>
</dbReference>
<accession>A0ABN6PV96</accession>
<feature type="transmembrane region" description="Helical" evidence="10">
    <location>
        <begin position="118"/>
        <end position="138"/>
    </location>
</feature>
<evidence type="ECO:0000256" key="4">
    <source>
        <dbReference type="ARBA" id="ARBA00017522"/>
    </source>
</evidence>
<evidence type="ECO:0000256" key="6">
    <source>
        <dbReference type="ARBA" id="ARBA00022475"/>
    </source>
</evidence>
<feature type="transmembrane region" description="Helical" evidence="10">
    <location>
        <begin position="79"/>
        <end position="97"/>
    </location>
</feature>
<evidence type="ECO:0000256" key="10">
    <source>
        <dbReference type="SAM" id="Phobius"/>
    </source>
</evidence>
<evidence type="ECO:0000256" key="9">
    <source>
        <dbReference type="ARBA" id="ARBA00023136"/>
    </source>
</evidence>
<name>A0ABN6PV96_9BURK</name>
<evidence type="ECO:0000256" key="8">
    <source>
        <dbReference type="ARBA" id="ARBA00022989"/>
    </source>
</evidence>
<keyword evidence="8 10" id="KW-1133">Transmembrane helix</keyword>
<dbReference type="NCBIfam" id="TIGR01528">
    <property type="entry name" value="NMN_trans_PnuC"/>
    <property type="match status" value="1"/>
</dbReference>
<evidence type="ECO:0000256" key="3">
    <source>
        <dbReference type="ARBA" id="ARBA00006669"/>
    </source>
</evidence>
<keyword evidence="6" id="KW-1003">Cell membrane</keyword>
<evidence type="ECO:0000313" key="12">
    <source>
        <dbReference type="Proteomes" id="UP001057498"/>
    </source>
</evidence>
<protein>
    <recommendedName>
        <fullName evidence="4">Nicotinamide riboside transporter PnuC</fullName>
    </recommendedName>
</protein>
<proteinExistence type="inferred from homology"/>
<evidence type="ECO:0000256" key="5">
    <source>
        <dbReference type="ARBA" id="ARBA00022448"/>
    </source>
</evidence>
<keyword evidence="9 10" id="KW-0472">Membrane</keyword>